<dbReference type="InterPro" id="IPR052235">
    <property type="entry name" value="Nephronectin_domain"/>
</dbReference>
<evidence type="ECO:0000256" key="11">
    <source>
        <dbReference type="ARBA" id="ARBA00023180"/>
    </source>
</evidence>
<dbReference type="Gene3D" id="2.10.25.10">
    <property type="entry name" value="Laminin"/>
    <property type="match status" value="9"/>
</dbReference>
<comment type="function">
    <text evidence="12 13">Incorporated into fibronectin-containing matrix fibers. May play a role in cell adhesion and migration along protein fibers within the extracellular matrix (ECM). Could be important for certain developmental processes and contribute to the supramolecular organization of ECM architecture, in particular to those of basement membranes.</text>
</comment>
<dbReference type="FunFam" id="2.10.25.10:FF:000104">
    <property type="entry name" value="Fibulin-1"/>
    <property type="match status" value="1"/>
</dbReference>
<dbReference type="GO" id="GO:0030855">
    <property type="term" value="P:epithelial cell differentiation"/>
    <property type="evidence" value="ECO:0007669"/>
    <property type="project" value="UniProtKB-ARBA"/>
</dbReference>
<gene>
    <name evidence="18" type="primary">LOC115036846</name>
</gene>
<dbReference type="InterPro" id="IPR000742">
    <property type="entry name" value="EGF"/>
</dbReference>
<dbReference type="Proteomes" id="UP000472264">
    <property type="component" value="Chromosome 23"/>
</dbReference>
<feature type="domain" description="Anaphylatoxin-like" evidence="16">
    <location>
        <begin position="28"/>
        <end position="62"/>
    </location>
</feature>
<dbReference type="InterPro" id="IPR000020">
    <property type="entry name" value="Anaphylatoxin/fibulin"/>
</dbReference>
<feature type="domain" description="EGF-like" evidence="17">
    <location>
        <begin position="428"/>
        <end position="467"/>
    </location>
</feature>
<dbReference type="PIRSF" id="PIRSF036313">
    <property type="entry name" value="Fibulin-1"/>
    <property type="match status" value="1"/>
</dbReference>
<dbReference type="SMART" id="SM00179">
    <property type="entry name" value="EGF_CA"/>
    <property type="match status" value="8"/>
</dbReference>
<dbReference type="OMA" id="SKICCDC"/>
<dbReference type="CDD" id="cd00054">
    <property type="entry name" value="EGF_CA"/>
    <property type="match status" value="4"/>
</dbReference>
<dbReference type="GO" id="GO:0030198">
    <property type="term" value="P:extracellular matrix organization"/>
    <property type="evidence" value="ECO:0007669"/>
    <property type="project" value="InterPro"/>
</dbReference>
<evidence type="ECO:0000259" key="17">
    <source>
        <dbReference type="PROSITE" id="PS50026"/>
    </source>
</evidence>
<proteinExistence type="inferred from homology"/>
<comment type="subunit">
    <text evidence="13">Homomultimerizes and interacts with various extracellular matrix components.</text>
</comment>
<dbReference type="FunFam" id="2.10.25.10:FF:000078">
    <property type="entry name" value="Fibulin-1"/>
    <property type="match status" value="1"/>
</dbReference>
<keyword evidence="6 14" id="KW-0245">EGF-like domain</keyword>
<evidence type="ECO:0000256" key="9">
    <source>
        <dbReference type="ARBA" id="ARBA00022837"/>
    </source>
</evidence>
<feature type="domain" description="EGF-like" evidence="17">
    <location>
        <begin position="468"/>
        <end position="511"/>
    </location>
</feature>
<evidence type="ECO:0000256" key="1">
    <source>
        <dbReference type="ARBA" id="ARBA00004498"/>
    </source>
</evidence>
<keyword evidence="4 13" id="KW-0964">Secreted</keyword>
<evidence type="ECO:0000256" key="6">
    <source>
        <dbReference type="ARBA" id="ARBA00022536"/>
    </source>
</evidence>
<evidence type="ECO:0000256" key="12">
    <source>
        <dbReference type="ARBA" id="ARBA00057836"/>
    </source>
</evidence>
<reference evidence="18" key="2">
    <citation type="submission" date="2025-08" db="UniProtKB">
        <authorList>
            <consortium name="Ensembl"/>
        </authorList>
    </citation>
    <scope>IDENTIFICATION</scope>
</reference>
<dbReference type="FunFam" id="2.10.25.10:FF:001228">
    <property type="entry name" value="Fibulin 1"/>
    <property type="match status" value="1"/>
</dbReference>
<dbReference type="Pfam" id="PF01821">
    <property type="entry name" value="ANATO"/>
    <property type="match status" value="1"/>
</dbReference>
<dbReference type="PANTHER" id="PTHR24050">
    <property type="entry name" value="PA14 DOMAIN-CONTAINING PROTEIN"/>
    <property type="match status" value="1"/>
</dbReference>
<evidence type="ECO:0000256" key="2">
    <source>
        <dbReference type="ARBA" id="ARBA00006127"/>
    </source>
</evidence>
<dbReference type="SMART" id="SM00181">
    <property type="entry name" value="EGF"/>
    <property type="match status" value="9"/>
</dbReference>
<evidence type="ECO:0000313" key="18">
    <source>
        <dbReference type="Ensembl" id="ENSENLP00000044762.1"/>
    </source>
</evidence>
<dbReference type="SMART" id="SM00104">
    <property type="entry name" value="ANATO"/>
    <property type="match status" value="2"/>
</dbReference>
<dbReference type="FunFam" id="2.10.25.10:FF:000341">
    <property type="entry name" value="Fibulin 2"/>
    <property type="match status" value="1"/>
</dbReference>
<feature type="chain" id="PRO_5025338986" description="Fibulin-1" evidence="15">
    <location>
        <begin position="18"/>
        <end position="693"/>
    </location>
</feature>
<dbReference type="FunFam" id="2.10.25.10:FF:000038">
    <property type="entry name" value="Fibrillin 2"/>
    <property type="match status" value="1"/>
</dbReference>
<feature type="domain" description="EGF-like" evidence="17">
    <location>
        <begin position="386"/>
        <end position="427"/>
    </location>
</feature>
<keyword evidence="8" id="KW-0677">Repeat</keyword>
<dbReference type="OrthoDB" id="4062651at2759"/>
<dbReference type="InterPro" id="IPR055088">
    <property type="entry name" value="Fibulin_C"/>
</dbReference>
<sequence>MAQWTIILFSCFGLLHGQESQLPTLQECCQDGRTRGQGGQDCTILPLISSSHTCRIAQEQCCAAVVLDKLCDNGIKLGRSQGACERPLFEGEPWETEISKMCCDCCMLGLMAASRGSGCELQGSLSLGRQCDHTAKACCGKNTEEGTPNVEVSHTVEPNASITTKPAEGLDSCKDSICSQLCVGNGTCTCFDGYQLQKDGVHCEDVNECLKGSHNCIFGQICINTEGSFRCQREISCGTGYELRDNNSCQDIDECTLGTHNCGTDFLCSNTAGSFRCHPKERCTDGFIQDAAGSCIDINECLAHSNPCLPGHVCINTIGSYSCRRNTVTCGRGYHLTEDGTRCEDIDECRTGNVCGDHGCVNLLGSFRCECRAGFIFNSITKHCEDINECRYYPGRLCGHKCENTEGSYHCSCSTGFKLSHDGRNCDDVNECEANPCSQECANVYGSYQCYCRRGYQLSDIDGITCEDIDECALPAGGHVCSYRCFNVPGSFYCTCPPTGYTLSPNGRTCQDIDECAAGSHTCSVSESCFNTQGGHRCLSFQCPPNFRQAAQGSRHDSSASMRCLKSCQPNDVGCALDPVHLITHTVLSLPTFRDFSGPEEIVFLRTVVAANPVLFSGATDVLFELVSTDEQYSFNVVKRSSHGMILGVVQQVKPIVGPKDIKLEVAMNYVKSGNISHRNVVIIHIFISEFWF</sequence>
<dbReference type="InterPro" id="IPR017048">
    <property type="entry name" value="Fibulin-1"/>
</dbReference>
<evidence type="ECO:0000313" key="19">
    <source>
        <dbReference type="Proteomes" id="UP000472264"/>
    </source>
</evidence>
<evidence type="ECO:0000256" key="8">
    <source>
        <dbReference type="ARBA" id="ARBA00022737"/>
    </source>
</evidence>
<evidence type="ECO:0000256" key="14">
    <source>
        <dbReference type="PROSITE-ProRule" id="PRU00076"/>
    </source>
</evidence>
<dbReference type="PROSITE" id="PS01177">
    <property type="entry name" value="ANAPHYLATOXIN_1"/>
    <property type="match status" value="2"/>
</dbReference>
<dbReference type="Pfam" id="PF22914">
    <property type="entry name" value="Fibulin_C"/>
    <property type="match status" value="1"/>
</dbReference>
<dbReference type="GO" id="GO:0005576">
    <property type="term" value="C:extracellular region"/>
    <property type="evidence" value="ECO:0007669"/>
    <property type="project" value="InterPro"/>
</dbReference>
<keyword evidence="19" id="KW-1185">Reference proteome</keyword>
<dbReference type="GO" id="GO:0005509">
    <property type="term" value="F:calcium ion binding"/>
    <property type="evidence" value="ECO:0007669"/>
    <property type="project" value="InterPro"/>
</dbReference>
<name>A0A665WMN5_ECHNA</name>
<dbReference type="SUPFAM" id="SSF57184">
    <property type="entry name" value="Growth factor receptor domain"/>
    <property type="match status" value="1"/>
</dbReference>
<organism evidence="18 19">
    <name type="scientific">Echeneis naucrates</name>
    <name type="common">Live sharksucker</name>
    <dbReference type="NCBI Taxonomy" id="173247"/>
    <lineage>
        <taxon>Eukaryota</taxon>
        <taxon>Metazoa</taxon>
        <taxon>Chordata</taxon>
        <taxon>Craniata</taxon>
        <taxon>Vertebrata</taxon>
        <taxon>Euteleostomi</taxon>
        <taxon>Actinopterygii</taxon>
        <taxon>Neopterygii</taxon>
        <taxon>Teleostei</taxon>
        <taxon>Neoteleostei</taxon>
        <taxon>Acanthomorphata</taxon>
        <taxon>Carangaria</taxon>
        <taxon>Carangiformes</taxon>
        <taxon>Echeneidae</taxon>
        <taxon>Echeneis</taxon>
    </lineage>
</organism>
<keyword evidence="11" id="KW-0325">Glycoprotein</keyword>
<dbReference type="InterPro" id="IPR001881">
    <property type="entry name" value="EGF-like_Ca-bd_dom"/>
</dbReference>
<dbReference type="InParanoid" id="A0A665WMN5"/>
<dbReference type="Ensembl" id="ENSENLT00000045874.1">
    <property type="protein sequence ID" value="ENSENLP00000044762.1"/>
    <property type="gene ID" value="ENSENLG00000018977.1"/>
</dbReference>
<keyword evidence="10" id="KW-1015">Disulfide bond</keyword>
<protein>
    <recommendedName>
        <fullName evidence="3 13">Fibulin-1</fullName>
    </recommendedName>
</protein>
<dbReference type="PROSITE" id="PS50026">
    <property type="entry name" value="EGF_3"/>
    <property type="match status" value="4"/>
</dbReference>
<dbReference type="PROSITE" id="PS00010">
    <property type="entry name" value="ASX_HYDROXYL"/>
    <property type="match status" value="4"/>
</dbReference>
<dbReference type="PROSITE" id="PS01178">
    <property type="entry name" value="ANAPHYLATOXIN_2"/>
    <property type="match status" value="2"/>
</dbReference>
<accession>A0A665WMN5</accession>
<dbReference type="AlphaFoldDB" id="A0A665WMN5"/>
<dbReference type="Pfam" id="PF07645">
    <property type="entry name" value="EGF_CA"/>
    <property type="match status" value="4"/>
</dbReference>
<comment type="subcellular location">
    <subcellularLocation>
        <location evidence="1 13">Secreted</location>
        <location evidence="1 13">Extracellular space</location>
        <location evidence="1 13">Extracellular matrix</location>
    </subcellularLocation>
</comment>
<keyword evidence="5 13" id="KW-0272">Extracellular matrix</keyword>
<keyword evidence="7 15" id="KW-0732">Signal</keyword>
<evidence type="ECO:0000256" key="13">
    <source>
        <dbReference type="PIRNR" id="PIRNR036313"/>
    </source>
</evidence>
<dbReference type="PROSITE" id="PS01186">
    <property type="entry name" value="EGF_2"/>
    <property type="match status" value="2"/>
</dbReference>
<dbReference type="FunFam" id="2.10.25.10:FF:000150">
    <property type="entry name" value="Fibulin-1"/>
    <property type="match status" value="1"/>
</dbReference>
<dbReference type="FunFam" id="2.10.25.10:FF:000139">
    <property type="entry name" value="Fibulin-1"/>
    <property type="match status" value="1"/>
</dbReference>
<reference evidence="18" key="3">
    <citation type="submission" date="2025-09" db="UniProtKB">
        <authorList>
            <consortium name="Ensembl"/>
        </authorList>
    </citation>
    <scope>IDENTIFICATION</scope>
</reference>
<dbReference type="GO" id="GO:0016504">
    <property type="term" value="F:peptidase activator activity"/>
    <property type="evidence" value="ECO:0007669"/>
    <property type="project" value="InterPro"/>
</dbReference>
<dbReference type="InterPro" id="IPR018097">
    <property type="entry name" value="EGF_Ca-bd_CS"/>
</dbReference>
<feature type="domain" description="EGF-like" evidence="17">
    <location>
        <begin position="345"/>
        <end position="385"/>
    </location>
</feature>
<dbReference type="Pfam" id="PF12662">
    <property type="entry name" value="cEGF"/>
    <property type="match status" value="3"/>
</dbReference>
<dbReference type="InterPro" id="IPR026823">
    <property type="entry name" value="cEGF"/>
</dbReference>
<reference evidence="18" key="1">
    <citation type="submission" date="2021-04" db="EMBL/GenBank/DDBJ databases">
        <authorList>
            <consortium name="Wellcome Sanger Institute Data Sharing"/>
        </authorList>
    </citation>
    <scope>NUCLEOTIDE SEQUENCE [LARGE SCALE GENOMIC DNA]</scope>
</reference>
<dbReference type="FunCoup" id="A0A665WMN5">
    <property type="interactions" value="973"/>
</dbReference>
<evidence type="ECO:0000259" key="16">
    <source>
        <dbReference type="PROSITE" id="PS01178"/>
    </source>
</evidence>
<evidence type="ECO:0000256" key="5">
    <source>
        <dbReference type="ARBA" id="ARBA00022530"/>
    </source>
</evidence>
<dbReference type="InterPro" id="IPR049883">
    <property type="entry name" value="NOTCH1_EGF-like"/>
</dbReference>
<comment type="similarity">
    <text evidence="2 13">Belongs to the fibulin family.</text>
</comment>
<comment type="caution">
    <text evidence="14">Lacks conserved residue(s) required for the propagation of feature annotation.</text>
</comment>
<feature type="signal peptide" evidence="15">
    <location>
        <begin position="1"/>
        <end position="17"/>
    </location>
</feature>
<evidence type="ECO:0000256" key="10">
    <source>
        <dbReference type="ARBA" id="ARBA00023157"/>
    </source>
</evidence>
<evidence type="ECO:0000256" key="7">
    <source>
        <dbReference type="ARBA" id="ARBA00022729"/>
    </source>
</evidence>
<dbReference type="PANTHER" id="PTHR24050:SF29">
    <property type="entry name" value="FIBULIN-1"/>
    <property type="match status" value="1"/>
</dbReference>
<dbReference type="SUPFAM" id="SSF57196">
    <property type="entry name" value="EGF/Laminin"/>
    <property type="match status" value="5"/>
</dbReference>
<dbReference type="InterPro" id="IPR000152">
    <property type="entry name" value="EGF-type_Asp/Asn_hydroxyl_site"/>
</dbReference>
<evidence type="ECO:0000256" key="4">
    <source>
        <dbReference type="ARBA" id="ARBA00022525"/>
    </source>
</evidence>
<dbReference type="InterPro" id="IPR009030">
    <property type="entry name" value="Growth_fac_rcpt_cys_sf"/>
</dbReference>
<evidence type="ECO:0000256" key="15">
    <source>
        <dbReference type="SAM" id="SignalP"/>
    </source>
</evidence>
<dbReference type="PROSITE" id="PS01187">
    <property type="entry name" value="EGF_CA"/>
    <property type="match status" value="1"/>
</dbReference>
<keyword evidence="9" id="KW-0106">Calcium</keyword>
<evidence type="ECO:0000256" key="3">
    <source>
        <dbReference type="ARBA" id="ARBA00021554"/>
    </source>
</evidence>
<feature type="domain" description="Anaphylatoxin-like" evidence="16">
    <location>
        <begin position="105"/>
        <end position="139"/>
    </location>
</feature>